<evidence type="ECO:0000313" key="1">
    <source>
        <dbReference type="EMBL" id="CAB0006882.1"/>
    </source>
</evidence>
<dbReference type="Proteomes" id="UP000479000">
    <property type="component" value="Unassembled WGS sequence"/>
</dbReference>
<protein>
    <submittedName>
        <fullName evidence="1">Uncharacterized protein</fullName>
    </submittedName>
</protein>
<dbReference type="AlphaFoldDB" id="A0A6H5GSL5"/>
<reference evidence="1 2" key="1">
    <citation type="submission" date="2020-02" db="EMBL/GenBank/DDBJ databases">
        <authorList>
            <person name="Ferguson B K."/>
        </authorList>
    </citation>
    <scope>NUCLEOTIDE SEQUENCE [LARGE SCALE GENOMIC DNA]</scope>
</reference>
<evidence type="ECO:0000313" key="2">
    <source>
        <dbReference type="Proteomes" id="UP000479000"/>
    </source>
</evidence>
<sequence>MRCKSSSGRDCVTLLKYKHPDICPSLASKTSLWGAFVSHIKPSLLCPIKQ</sequence>
<accession>A0A6H5GSL5</accession>
<keyword evidence="2" id="KW-1185">Reference proteome</keyword>
<name>A0A6H5GSL5_9HEMI</name>
<organism evidence="1 2">
    <name type="scientific">Nesidiocoris tenuis</name>
    <dbReference type="NCBI Taxonomy" id="355587"/>
    <lineage>
        <taxon>Eukaryota</taxon>
        <taxon>Metazoa</taxon>
        <taxon>Ecdysozoa</taxon>
        <taxon>Arthropoda</taxon>
        <taxon>Hexapoda</taxon>
        <taxon>Insecta</taxon>
        <taxon>Pterygota</taxon>
        <taxon>Neoptera</taxon>
        <taxon>Paraneoptera</taxon>
        <taxon>Hemiptera</taxon>
        <taxon>Heteroptera</taxon>
        <taxon>Panheteroptera</taxon>
        <taxon>Cimicomorpha</taxon>
        <taxon>Miridae</taxon>
        <taxon>Dicyphina</taxon>
        <taxon>Nesidiocoris</taxon>
    </lineage>
</organism>
<dbReference type="EMBL" id="CADCXU010018505">
    <property type="protein sequence ID" value="CAB0006882.1"/>
    <property type="molecule type" value="Genomic_DNA"/>
</dbReference>
<feature type="non-terminal residue" evidence="1">
    <location>
        <position position="50"/>
    </location>
</feature>
<gene>
    <name evidence="1" type="ORF">NTEN_LOCUS12323</name>
</gene>
<proteinExistence type="predicted"/>